<comment type="caution">
    <text evidence="2">The sequence shown here is derived from an EMBL/GenBank/DDBJ whole genome shotgun (WGS) entry which is preliminary data.</text>
</comment>
<dbReference type="SUPFAM" id="SSF53098">
    <property type="entry name" value="Ribonuclease H-like"/>
    <property type="match status" value="1"/>
</dbReference>
<dbReference type="InterPro" id="IPR009057">
    <property type="entry name" value="Homeodomain-like_sf"/>
</dbReference>
<evidence type="ECO:0000259" key="1">
    <source>
        <dbReference type="Pfam" id="PF13358"/>
    </source>
</evidence>
<dbReference type="Pfam" id="PF13565">
    <property type="entry name" value="HTH_32"/>
    <property type="match status" value="1"/>
</dbReference>
<accession>A0A7V8T0J4</accession>
<evidence type="ECO:0000313" key="2">
    <source>
        <dbReference type="EMBL" id="MBA0089264.1"/>
    </source>
</evidence>
<dbReference type="Proteomes" id="UP000567293">
    <property type="component" value="Unassembled WGS sequence"/>
</dbReference>
<dbReference type="InterPro" id="IPR047655">
    <property type="entry name" value="Transpos_IS630-like"/>
</dbReference>
<name>A0A7V8T0J4_9BACT</name>
<feature type="domain" description="Tc1-like transposase DDE" evidence="1">
    <location>
        <begin position="171"/>
        <end position="315"/>
    </location>
</feature>
<organism evidence="2 3">
    <name type="scientific">Candidatus Acidiferrum panamense</name>
    <dbReference type="NCBI Taxonomy" id="2741543"/>
    <lineage>
        <taxon>Bacteria</taxon>
        <taxon>Pseudomonadati</taxon>
        <taxon>Acidobacteriota</taxon>
        <taxon>Terriglobia</taxon>
        <taxon>Candidatus Acidiferrales</taxon>
        <taxon>Candidatus Acidiferrum</taxon>
    </lineage>
</organism>
<dbReference type="InterPro" id="IPR012337">
    <property type="entry name" value="RNaseH-like_sf"/>
</dbReference>
<protein>
    <submittedName>
        <fullName evidence="2">IS630 family transposase</fullName>
    </submittedName>
</protein>
<dbReference type="SUPFAM" id="SSF46689">
    <property type="entry name" value="Homeodomain-like"/>
    <property type="match status" value="1"/>
</dbReference>
<proteinExistence type="predicted"/>
<keyword evidence="3" id="KW-1185">Reference proteome</keyword>
<reference evidence="2" key="1">
    <citation type="submission" date="2020-06" db="EMBL/GenBank/DDBJ databases">
        <title>Legume-microbial interactions unlock mineral nutrients during tropical forest succession.</title>
        <authorList>
            <person name="Epihov D.Z."/>
        </authorList>
    </citation>
    <scope>NUCLEOTIDE SEQUENCE [LARGE SCALE GENOMIC DNA]</scope>
    <source>
        <strain evidence="2">Pan2503</strain>
    </source>
</reference>
<dbReference type="Gene3D" id="3.30.420.10">
    <property type="entry name" value="Ribonuclease H-like superfamily/Ribonuclease H"/>
    <property type="match status" value="1"/>
</dbReference>
<dbReference type="EMBL" id="JACDQQ010002905">
    <property type="protein sequence ID" value="MBA0089264.1"/>
    <property type="molecule type" value="Genomic_DNA"/>
</dbReference>
<dbReference type="NCBIfam" id="NF033545">
    <property type="entry name" value="transpos_IS630"/>
    <property type="match status" value="1"/>
</dbReference>
<dbReference type="GO" id="GO:0003676">
    <property type="term" value="F:nucleic acid binding"/>
    <property type="evidence" value="ECO:0007669"/>
    <property type="project" value="InterPro"/>
</dbReference>
<dbReference type="AlphaFoldDB" id="A0A7V8T0J4"/>
<evidence type="ECO:0000313" key="3">
    <source>
        <dbReference type="Proteomes" id="UP000567293"/>
    </source>
</evidence>
<dbReference type="Pfam" id="PF13358">
    <property type="entry name" value="DDE_3"/>
    <property type="match status" value="1"/>
</dbReference>
<sequence length="354" mass="40078">MPTDDVVLNEEQRIELSSIAQSRSLPAGYVFRARLILMLAKGAPHSTIKRQLRTTAPTISRWKVRFLRSGMDGLDTRHPGQSATVVTPTLRARILSATRRKPKDGSTHWSCRKLAAALGVSKDAVHRTWKEAGLKPHRLERYMASNDPDFETKAADIIGLYLNPPRHAAVFCVDEKTAIQALDRLDPVLPLSPGRAERHGFEYFRHGTLSLYAALDTATGRVHGKTAARHTSREFVAFLKEVISLCPGNKQIHIILDNLSAHKTTAVREFLENHPRVHFHFTPTYSSWLNQVELWFAKIERDVIARGIFTSVSDLARKLRRYINAYSANARPFQWKYSDPTRRILSNEFTATGH</sequence>
<dbReference type="PANTHER" id="PTHR30347">
    <property type="entry name" value="POTASSIUM CHANNEL RELATED"/>
    <property type="match status" value="1"/>
</dbReference>
<dbReference type="InterPro" id="IPR038717">
    <property type="entry name" value="Tc1-like_DDE_dom"/>
</dbReference>
<gene>
    <name evidence="2" type="ORF">HRJ53_30100</name>
</gene>
<dbReference type="InterPro" id="IPR036397">
    <property type="entry name" value="RNaseH_sf"/>
</dbReference>
<dbReference type="PANTHER" id="PTHR30347:SF1">
    <property type="entry name" value="MECHANOSENSITIVE CHANNEL MSCK"/>
    <property type="match status" value="1"/>
</dbReference>
<dbReference type="InterPro" id="IPR052702">
    <property type="entry name" value="MscS-like_channel"/>
</dbReference>